<dbReference type="RefSeq" id="WP_317057350.1">
    <property type="nucleotide sequence ID" value="NZ_CP146606.1"/>
</dbReference>
<organism evidence="1 2">
    <name type="scientific">Roseovarius rhodophyticola</name>
    <dbReference type="NCBI Taxonomy" id="3080827"/>
    <lineage>
        <taxon>Bacteria</taxon>
        <taxon>Pseudomonadati</taxon>
        <taxon>Pseudomonadota</taxon>
        <taxon>Alphaproteobacteria</taxon>
        <taxon>Rhodobacterales</taxon>
        <taxon>Roseobacteraceae</taxon>
        <taxon>Roseovarius</taxon>
    </lineage>
</organism>
<name>A0ABZ2TCA2_9RHOB</name>
<gene>
    <name evidence="1" type="ORF">RZS32_012755</name>
</gene>
<keyword evidence="2" id="KW-1185">Reference proteome</keyword>
<dbReference type="Proteomes" id="UP001281305">
    <property type="component" value="Chromosome"/>
</dbReference>
<accession>A0ABZ2TCA2</accession>
<evidence type="ECO:0000313" key="1">
    <source>
        <dbReference type="EMBL" id="WYK17279.1"/>
    </source>
</evidence>
<reference evidence="1 2" key="1">
    <citation type="submission" date="2024-02" db="EMBL/GenBank/DDBJ databases">
        <title>Roseovarius strain W115 nov., isolated from a marine algae.</title>
        <authorList>
            <person name="Lee M.W."/>
            <person name="Lee J.K."/>
            <person name="Kim J.M."/>
            <person name="Choi D.G."/>
            <person name="Baek J.H."/>
            <person name="Bayburt H."/>
            <person name="Jung J.J."/>
            <person name="Han D.M."/>
            <person name="Jeon C.O."/>
        </authorList>
    </citation>
    <scope>NUCLEOTIDE SEQUENCE [LARGE SCALE GENOMIC DNA]</scope>
    <source>
        <strain evidence="1 2">W115</strain>
    </source>
</reference>
<proteinExistence type="predicted"/>
<sequence>MTTLHPKYLETLKLYYEEEIEGEAYFFRMSERLDDPGHSAKMRLLGEVETYAAAAVKPLLDKYKLTPRPATELTASGRSQADAKPADWVLLLEEMRGTFPGYIDDFEALEAMAPAEDLAPLRTLTAHEIAAIAFLEREAKGDQSSTQPLVQYLKRFATNPSPG</sequence>
<evidence type="ECO:0008006" key="3">
    <source>
        <dbReference type="Google" id="ProtNLM"/>
    </source>
</evidence>
<protein>
    <recommendedName>
        <fullName evidence="3">DUF892 family protein</fullName>
    </recommendedName>
</protein>
<dbReference type="EMBL" id="CP146606">
    <property type="protein sequence ID" value="WYK17279.1"/>
    <property type="molecule type" value="Genomic_DNA"/>
</dbReference>
<evidence type="ECO:0000313" key="2">
    <source>
        <dbReference type="Proteomes" id="UP001281305"/>
    </source>
</evidence>